<reference evidence="2 3" key="3">
    <citation type="submission" date="2019-11" db="EMBL/GenBank/DDBJ databases">
        <title>A de novo genome assembly of a pear dwarfing rootstock.</title>
        <authorList>
            <person name="Wang F."/>
            <person name="Wang J."/>
            <person name="Li S."/>
            <person name="Zhang Y."/>
            <person name="Fang M."/>
            <person name="Ma L."/>
            <person name="Zhao Y."/>
            <person name="Jiang S."/>
        </authorList>
    </citation>
    <scope>NUCLEOTIDE SEQUENCE [LARGE SCALE GENOMIC DNA]</scope>
    <source>
        <strain evidence="2">S2</strain>
        <tissue evidence="2">Leaf</tissue>
    </source>
</reference>
<sequence>MVPLPRRKREQCVCKLPLADKFSKGFKTCSSLPNCLWYSCKVSICLITGLINLLLVRRVQFPINLLLLDDVPQVVSVVPERVLGIQLVLILLIFSSLPLCLQHNLSISSFLSLPLSLVVLLFTKETANLSVFFVQKRCN</sequence>
<feature type="transmembrane region" description="Helical" evidence="1">
    <location>
        <begin position="82"/>
        <end position="99"/>
    </location>
</feature>
<feature type="transmembrane region" description="Helical" evidence="1">
    <location>
        <begin position="36"/>
        <end position="56"/>
    </location>
</feature>
<feature type="transmembrane region" description="Helical" evidence="1">
    <location>
        <begin position="105"/>
        <end position="123"/>
    </location>
</feature>
<proteinExistence type="predicted"/>
<keyword evidence="1" id="KW-0812">Transmembrane</keyword>
<accession>A0A5N5H586</accession>
<keyword evidence="1" id="KW-0472">Membrane</keyword>
<comment type="caution">
    <text evidence="2">The sequence shown here is derived from an EMBL/GenBank/DDBJ whole genome shotgun (WGS) entry which is preliminary data.</text>
</comment>
<dbReference type="Proteomes" id="UP000327157">
    <property type="component" value="Chromosome 4"/>
</dbReference>
<dbReference type="EMBL" id="SMOL01000231">
    <property type="protein sequence ID" value="KAB2622287.1"/>
    <property type="molecule type" value="Genomic_DNA"/>
</dbReference>
<keyword evidence="1" id="KW-1133">Transmembrane helix</keyword>
<evidence type="ECO:0000256" key="1">
    <source>
        <dbReference type="SAM" id="Phobius"/>
    </source>
</evidence>
<evidence type="ECO:0000313" key="2">
    <source>
        <dbReference type="EMBL" id="KAB2622287.1"/>
    </source>
</evidence>
<gene>
    <name evidence="2" type="ORF">D8674_024469</name>
</gene>
<keyword evidence="3" id="KW-1185">Reference proteome</keyword>
<organism evidence="2 3">
    <name type="scientific">Pyrus ussuriensis x Pyrus communis</name>
    <dbReference type="NCBI Taxonomy" id="2448454"/>
    <lineage>
        <taxon>Eukaryota</taxon>
        <taxon>Viridiplantae</taxon>
        <taxon>Streptophyta</taxon>
        <taxon>Embryophyta</taxon>
        <taxon>Tracheophyta</taxon>
        <taxon>Spermatophyta</taxon>
        <taxon>Magnoliopsida</taxon>
        <taxon>eudicotyledons</taxon>
        <taxon>Gunneridae</taxon>
        <taxon>Pentapetalae</taxon>
        <taxon>rosids</taxon>
        <taxon>fabids</taxon>
        <taxon>Rosales</taxon>
        <taxon>Rosaceae</taxon>
        <taxon>Amygdaloideae</taxon>
        <taxon>Maleae</taxon>
        <taxon>Pyrus</taxon>
    </lineage>
</organism>
<protein>
    <submittedName>
        <fullName evidence="2">Uncharacterized protein</fullName>
    </submittedName>
</protein>
<name>A0A5N5H586_9ROSA</name>
<reference evidence="3" key="2">
    <citation type="submission" date="2019-10" db="EMBL/GenBank/DDBJ databases">
        <title>A de novo genome assembly of a pear dwarfing rootstock.</title>
        <authorList>
            <person name="Wang F."/>
            <person name="Wang J."/>
            <person name="Li S."/>
            <person name="Zhang Y."/>
            <person name="Fang M."/>
            <person name="Ma L."/>
            <person name="Zhao Y."/>
            <person name="Jiang S."/>
        </authorList>
    </citation>
    <scope>NUCLEOTIDE SEQUENCE [LARGE SCALE GENOMIC DNA]</scope>
</reference>
<reference evidence="2 3" key="1">
    <citation type="submission" date="2019-09" db="EMBL/GenBank/DDBJ databases">
        <authorList>
            <person name="Ou C."/>
        </authorList>
    </citation>
    <scope>NUCLEOTIDE SEQUENCE [LARGE SCALE GENOMIC DNA]</scope>
    <source>
        <strain evidence="2">S2</strain>
        <tissue evidence="2">Leaf</tissue>
    </source>
</reference>
<dbReference type="AlphaFoldDB" id="A0A5N5H586"/>
<evidence type="ECO:0000313" key="3">
    <source>
        <dbReference type="Proteomes" id="UP000327157"/>
    </source>
</evidence>